<gene>
    <name evidence="2" type="ORF">PBIL07802_LOCUS33301</name>
</gene>
<dbReference type="SUPFAM" id="SSF56112">
    <property type="entry name" value="Protein kinase-like (PK-like)"/>
    <property type="match status" value="1"/>
</dbReference>
<dbReference type="GO" id="GO:0004674">
    <property type="term" value="F:protein serine/threonine kinase activity"/>
    <property type="evidence" value="ECO:0007669"/>
    <property type="project" value="TreeGrafter"/>
</dbReference>
<dbReference type="GO" id="GO:0044773">
    <property type="term" value="P:mitotic DNA damage checkpoint signaling"/>
    <property type="evidence" value="ECO:0007669"/>
    <property type="project" value="TreeGrafter"/>
</dbReference>
<dbReference type="PANTHER" id="PTHR44167:SF24">
    <property type="entry name" value="SERINE_THREONINE-PROTEIN KINASE CHK2"/>
    <property type="match status" value="1"/>
</dbReference>
<proteinExistence type="predicted"/>
<dbReference type="Gene3D" id="1.10.510.10">
    <property type="entry name" value="Transferase(Phosphotransferase) domain 1"/>
    <property type="match status" value="2"/>
</dbReference>
<reference evidence="2" key="1">
    <citation type="submission" date="2021-01" db="EMBL/GenBank/DDBJ databases">
        <authorList>
            <person name="Corre E."/>
            <person name="Pelletier E."/>
            <person name="Niang G."/>
            <person name="Scheremetjew M."/>
            <person name="Finn R."/>
            <person name="Kale V."/>
            <person name="Holt S."/>
            <person name="Cochrane G."/>
            <person name="Meng A."/>
            <person name="Brown T."/>
            <person name="Cohen L."/>
        </authorList>
    </citation>
    <scope>NUCLEOTIDE SEQUENCE</scope>
    <source>
        <strain evidence="2">NIES-2562</strain>
    </source>
</reference>
<sequence>MGCGSSAQPASPSAYEPLSRVQSVGKDFAKLCHSAVFQPKCTSKCGEVNEIKELDSMSSFKMLYNIEKKLASGAQGSTFRVSCKKTKKRYACKLMRVPNCQNQDALVKLTEDEIKLQYKMKNPHVVRLIEAFKVREQHGWAYMVVMELADGGSLRDLILARASMESQQQGHINWKTYLQSVGDMDESSEVQDIAKTDPFALPEEEVKYFMRHILRGVHYLHQDGVAHRDIKPENILVSRQPFEDPEECFKKEFDAFDISPDMDRTSRPSVSSANKTVQERPLRLLIADLGVARTVGNSPLLTFCGSHHYMAPEVKSALAVGNNDTLSTISSEATEHASSERKNNSIKEVVEGLEVASKLPPRSQVRKDKREAYSLSCDLYSCGLIALELLCGLSPYVERKWSRALRKLSNCDCLKTPSGFASADATDFVVSLLHVDPHLRITAEEALKHPWLTVDENTTFHC</sequence>
<dbReference type="PROSITE" id="PS00108">
    <property type="entry name" value="PROTEIN_KINASE_ST"/>
    <property type="match status" value="1"/>
</dbReference>
<dbReference type="InterPro" id="IPR000719">
    <property type="entry name" value="Prot_kinase_dom"/>
</dbReference>
<feature type="domain" description="Protein kinase" evidence="1">
    <location>
        <begin position="64"/>
        <end position="452"/>
    </location>
</feature>
<evidence type="ECO:0000313" key="2">
    <source>
        <dbReference type="EMBL" id="CAE0270946.1"/>
    </source>
</evidence>
<dbReference type="SMART" id="SM00220">
    <property type="entry name" value="S_TKc"/>
    <property type="match status" value="1"/>
</dbReference>
<dbReference type="GO" id="GO:0005634">
    <property type="term" value="C:nucleus"/>
    <property type="evidence" value="ECO:0007669"/>
    <property type="project" value="TreeGrafter"/>
</dbReference>
<dbReference type="GO" id="GO:0005524">
    <property type="term" value="F:ATP binding"/>
    <property type="evidence" value="ECO:0007669"/>
    <property type="project" value="InterPro"/>
</dbReference>
<organism evidence="2">
    <name type="scientific">Palpitomonas bilix</name>
    <dbReference type="NCBI Taxonomy" id="652834"/>
    <lineage>
        <taxon>Eukaryota</taxon>
        <taxon>Eukaryota incertae sedis</taxon>
    </lineage>
</organism>
<dbReference type="EMBL" id="HBIB01050406">
    <property type="protein sequence ID" value="CAE0270946.1"/>
    <property type="molecule type" value="Transcribed_RNA"/>
</dbReference>
<accession>A0A7S3LXG2</accession>
<dbReference type="GO" id="GO:0005737">
    <property type="term" value="C:cytoplasm"/>
    <property type="evidence" value="ECO:0007669"/>
    <property type="project" value="TreeGrafter"/>
</dbReference>
<name>A0A7S3LXG2_9EUKA</name>
<evidence type="ECO:0000259" key="1">
    <source>
        <dbReference type="PROSITE" id="PS50011"/>
    </source>
</evidence>
<dbReference type="PROSITE" id="PS50011">
    <property type="entry name" value="PROTEIN_KINASE_DOM"/>
    <property type="match status" value="1"/>
</dbReference>
<dbReference type="InterPro" id="IPR008271">
    <property type="entry name" value="Ser/Thr_kinase_AS"/>
</dbReference>
<dbReference type="Pfam" id="PF00069">
    <property type="entry name" value="Pkinase"/>
    <property type="match status" value="3"/>
</dbReference>
<protein>
    <recommendedName>
        <fullName evidence="1">Protein kinase domain-containing protein</fullName>
    </recommendedName>
</protein>
<dbReference type="PANTHER" id="PTHR44167">
    <property type="entry name" value="OVARIAN-SPECIFIC SERINE/THREONINE-PROTEIN KINASE LOK-RELATED"/>
    <property type="match status" value="1"/>
</dbReference>
<dbReference type="InterPro" id="IPR011009">
    <property type="entry name" value="Kinase-like_dom_sf"/>
</dbReference>
<dbReference type="AlphaFoldDB" id="A0A7S3LXG2"/>